<dbReference type="AlphaFoldDB" id="A0A4U8WAJ9"/>
<dbReference type="KEGG" id="ctai:NCTC12078_01342"/>
<gene>
    <name evidence="1" type="ORF">NCTC12078_01342</name>
</gene>
<dbReference type="SUPFAM" id="SSF53756">
    <property type="entry name" value="UDP-Glycosyltransferase/glycogen phosphorylase"/>
    <property type="match status" value="1"/>
</dbReference>
<evidence type="ECO:0000313" key="1">
    <source>
        <dbReference type="EMBL" id="VFB03337.1"/>
    </source>
</evidence>
<sequence length="349" mass="41087">MVEILKKIAYIEIDTHAEVAEDFMDIMEDSKEFSVDYYFSEKIKNRISRTSDGVFLSDHSMILNQLKRNQYDLIIIGTVHRYFNTFLSITKKYKTAVIVHNLNFSRTSSVALFKNIFKEDVVYRLKLLLKEDLLNAAKVYSSANCLCVLDENLSSEKHQFLPLFYTRKYNETENEVLTIVIPGGVSQKRRDYHHIIDVIKNSKEARKIKFIFLGKASGVELKEILDLKREAQDVDVILFTERISQQEFEIWMRKADLIWCPIQQETEFFSQVENYGQTKMTGNIGDAIKFGKVAVFPKNYSTDSEFIFPEKENVIQQFYDLKNFQFDFQKKFNKKVILERLEEKLSRII</sequence>
<dbReference type="Gene3D" id="3.40.50.2000">
    <property type="entry name" value="Glycogen Phosphorylase B"/>
    <property type="match status" value="1"/>
</dbReference>
<evidence type="ECO:0000313" key="2">
    <source>
        <dbReference type="Proteomes" id="UP000290013"/>
    </source>
</evidence>
<proteinExistence type="predicted"/>
<dbReference type="EMBL" id="LR215974">
    <property type="protein sequence ID" value="VFB03337.1"/>
    <property type="molecule type" value="Genomic_DNA"/>
</dbReference>
<protein>
    <recommendedName>
        <fullName evidence="3">Glycosyl transferases group 1</fullName>
    </recommendedName>
</protein>
<evidence type="ECO:0008006" key="3">
    <source>
        <dbReference type="Google" id="ProtNLM"/>
    </source>
</evidence>
<organism evidence="1 2">
    <name type="scientific">Chryseobacterium taihuense</name>
    <dbReference type="NCBI Taxonomy" id="1141221"/>
    <lineage>
        <taxon>Bacteria</taxon>
        <taxon>Pseudomonadati</taxon>
        <taxon>Bacteroidota</taxon>
        <taxon>Flavobacteriia</taxon>
        <taxon>Flavobacteriales</taxon>
        <taxon>Weeksellaceae</taxon>
        <taxon>Chryseobacterium group</taxon>
        <taxon>Chryseobacterium</taxon>
    </lineage>
</organism>
<dbReference type="Proteomes" id="UP000290013">
    <property type="component" value="Chromosome"/>
</dbReference>
<accession>A0A4U8WAJ9</accession>
<reference evidence="1 2" key="1">
    <citation type="submission" date="2019-02" db="EMBL/GenBank/DDBJ databases">
        <authorList>
            <consortium name="Pathogen Informatics"/>
        </authorList>
    </citation>
    <scope>NUCLEOTIDE SEQUENCE [LARGE SCALE GENOMIC DNA]</scope>
    <source>
        <strain evidence="1 2">3012STDY6944375</strain>
    </source>
</reference>
<name>A0A4U8WAJ9_9FLAO</name>